<gene>
    <name evidence="1" type="ORF">XINFAN_04194</name>
</gene>
<protein>
    <submittedName>
        <fullName evidence="1">Rv0623-like transcription factor</fullName>
    </submittedName>
</protein>
<dbReference type="EMBL" id="UXAW01000142">
    <property type="protein sequence ID" value="VDC33996.1"/>
    <property type="molecule type" value="Genomic_DNA"/>
</dbReference>
<sequence length="84" mass="9369">MPLFIRDDEVNDLADKFAKLTGKNKTEAVRMALMAQIDAYRNHETLANRIAQVQEKAAATLGLEPDGWDDKALMDELSGEPDVH</sequence>
<reference evidence="1 2" key="1">
    <citation type="submission" date="2018-11" db="EMBL/GenBank/DDBJ databases">
        <authorList>
            <person name="Criscuolo A."/>
        </authorList>
    </citation>
    <scope>NUCLEOTIDE SEQUENCE [LARGE SCALE GENOMIC DNA]</scope>
    <source>
        <strain evidence="1">ACIP111625</strain>
    </source>
</reference>
<evidence type="ECO:0000313" key="1">
    <source>
        <dbReference type="EMBL" id="VDC33996.1"/>
    </source>
</evidence>
<dbReference type="OrthoDB" id="8301496at2"/>
<dbReference type="Pfam" id="PF07704">
    <property type="entry name" value="PSK_trans_fac"/>
    <property type="match status" value="1"/>
</dbReference>
<name>A0A3P5XGX3_9RHOB</name>
<evidence type="ECO:0000313" key="2">
    <source>
        <dbReference type="Proteomes" id="UP000277498"/>
    </source>
</evidence>
<dbReference type="Proteomes" id="UP000277498">
    <property type="component" value="Unassembled WGS sequence"/>
</dbReference>
<proteinExistence type="predicted"/>
<dbReference type="RefSeq" id="WP_160144703.1">
    <property type="nucleotide sequence ID" value="NZ_UXAW01000142.1"/>
</dbReference>
<accession>A0A3P5XGX3</accession>
<dbReference type="AlphaFoldDB" id="A0A3P5XGX3"/>
<organism evidence="1 2">
    <name type="scientific">Pseudogemmobacter humi</name>
    <dbReference type="NCBI Taxonomy" id="2483812"/>
    <lineage>
        <taxon>Bacteria</taxon>
        <taxon>Pseudomonadati</taxon>
        <taxon>Pseudomonadota</taxon>
        <taxon>Alphaproteobacteria</taxon>
        <taxon>Rhodobacterales</taxon>
        <taxon>Paracoccaceae</taxon>
        <taxon>Pseudogemmobacter</taxon>
    </lineage>
</organism>
<keyword evidence="2" id="KW-1185">Reference proteome</keyword>
<dbReference type="InterPro" id="IPR011660">
    <property type="entry name" value="VapB-like"/>
</dbReference>